<evidence type="ECO:0000313" key="1">
    <source>
        <dbReference type="EMBL" id="SLM29060.1"/>
    </source>
</evidence>
<name>A0A1W1H994_9BACT</name>
<dbReference type="STRING" id="1246637.MTBBW1_1670076"/>
<proteinExistence type="predicted"/>
<sequence>MVWGFLEVMDIFSPVTRFRSVDLPAFGAPAMAIKPDLKIAGKTAPTLFPLWASLFTEGGSEVVFDTKSPVSSVYMKVSINSCF</sequence>
<protein>
    <submittedName>
        <fullName evidence="1">Uncharacterized protein</fullName>
    </submittedName>
</protein>
<dbReference type="AlphaFoldDB" id="A0A1W1H994"/>
<gene>
    <name evidence="1" type="ORF">MTBBW1_1670076</name>
</gene>
<keyword evidence="2" id="KW-1185">Reference proteome</keyword>
<accession>A0A1W1H994</accession>
<reference evidence="1 2" key="1">
    <citation type="submission" date="2017-03" db="EMBL/GenBank/DDBJ databases">
        <authorList>
            <person name="Afonso C.L."/>
            <person name="Miller P.J."/>
            <person name="Scott M.A."/>
            <person name="Spackman E."/>
            <person name="Goraichik I."/>
            <person name="Dimitrov K.M."/>
            <person name="Suarez D.L."/>
            <person name="Swayne D.E."/>
        </authorList>
    </citation>
    <scope>NUCLEOTIDE SEQUENCE [LARGE SCALE GENOMIC DNA]</scope>
    <source>
        <strain evidence="1">PRJEB14757</strain>
    </source>
</reference>
<dbReference type="Proteomes" id="UP000191931">
    <property type="component" value="Unassembled WGS sequence"/>
</dbReference>
<organism evidence="1 2">
    <name type="scientific">Desulfamplus magnetovallimortis</name>
    <dbReference type="NCBI Taxonomy" id="1246637"/>
    <lineage>
        <taxon>Bacteria</taxon>
        <taxon>Pseudomonadati</taxon>
        <taxon>Thermodesulfobacteriota</taxon>
        <taxon>Desulfobacteria</taxon>
        <taxon>Desulfobacterales</taxon>
        <taxon>Desulfobacteraceae</taxon>
        <taxon>Desulfamplus</taxon>
    </lineage>
</organism>
<evidence type="ECO:0000313" key="2">
    <source>
        <dbReference type="Proteomes" id="UP000191931"/>
    </source>
</evidence>
<dbReference type="EMBL" id="FWEV01000076">
    <property type="protein sequence ID" value="SLM29060.1"/>
    <property type="molecule type" value="Genomic_DNA"/>
</dbReference>